<feature type="domain" description="Aminotransferase class I/classII large" evidence="6">
    <location>
        <begin position="69"/>
        <end position="387"/>
    </location>
</feature>
<comment type="cofactor">
    <cofactor evidence="1">
        <name>pyridoxal 5'-phosphate</name>
        <dbReference type="ChEBI" id="CHEBI:597326"/>
    </cofactor>
</comment>
<evidence type="ECO:0000313" key="7">
    <source>
        <dbReference type="EMBL" id="MFD2727992.1"/>
    </source>
</evidence>
<accession>A0ABW5TFB3</accession>
<evidence type="ECO:0000256" key="4">
    <source>
        <dbReference type="ARBA" id="ARBA00023239"/>
    </source>
</evidence>
<dbReference type="InterPro" id="IPR015421">
    <property type="entry name" value="PyrdxlP-dep_Trfase_major"/>
</dbReference>
<comment type="caution">
    <text evidence="7">The sequence shown here is derived from an EMBL/GenBank/DDBJ whole genome shotgun (WGS) entry which is preliminary data.</text>
</comment>
<dbReference type="InterPro" id="IPR015422">
    <property type="entry name" value="PyrdxlP-dep_Trfase_small"/>
</dbReference>
<dbReference type="SUPFAM" id="SSF53383">
    <property type="entry name" value="PLP-dependent transferases"/>
    <property type="match status" value="1"/>
</dbReference>
<dbReference type="CDD" id="cd00609">
    <property type="entry name" value="AAT_like"/>
    <property type="match status" value="1"/>
</dbReference>
<evidence type="ECO:0000256" key="1">
    <source>
        <dbReference type="ARBA" id="ARBA00001933"/>
    </source>
</evidence>
<sequence length="393" mass="45398">MDAETFIQTYAISRKKTDSLKWDALEERYGSADLLPLWVADADFSTDEAVKQSLIKRVSEGAYGYTTRASDYVSSYQGWQNRHEGTKVRPEWLFFSTGVVQSLYDLIACFTEEQDKIMIQPPVYYPFFNSIRDQKRTLVETPLVNNQETYTMDFHQLEMLFQTQDIRLFILCSPHNPLGRVWTKEELVTFFTLCQTYNIRVISDEIHSDLIVFNNQFTSALTVAEELGFSNVIMCNSPSKTFNLAGLLQSHIWIPDETLRATFGEWSKRHRQTEISVLGQVAAKTAYQKSDEWHQAFLKVVEANYLLLKTTLQKELPSVKISPLQGTYLAWLNIEPLLKGETAQEFIQQKAKLAIDYGEWFSPDYRQYIRINLATTPENIEQAINQILLAAKQ</sequence>
<reference evidence="8" key="1">
    <citation type="journal article" date="2019" name="Int. J. Syst. Evol. Microbiol.">
        <title>The Global Catalogue of Microorganisms (GCM) 10K type strain sequencing project: providing services to taxonomists for standard genome sequencing and annotation.</title>
        <authorList>
            <consortium name="The Broad Institute Genomics Platform"/>
            <consortium name="The Broad Institute Genome Sequencing Center for Infectious Disease"/>
            <person name="Wu L."/>
            <person name="Ma J."/>
        </authorList>
    </citation>
    <scope>NUCLEOTIDE SEQUENCE [LARGE SCALE GENOMIC DNA]</scope>
    <source>
        <strain evidence="8">TISTR 932</strain>
    </source>
</reference>
<evidence type="ECO:0000313" key="8">
    <source>
        <dbReference type="Proteomes" id="UP001597427"/>
    </source>
</evidence>
<keyword evidence="4 7" id="KW-0456">Lyase</keyword>
<dbReference type="Gene3D" id="3.90.1150.10">
    <property type="entry name" value="Aspartate Aminotransferase, domain 1"/>
    <property type="match status" value="1"/>
</dbReference>
<dbReference type="Proteomes" id="UP001597427">
    <property type="component" value="Unassembled WGS sequence"/>
</dbReference>
<dbReference type="InterPro" id="IPR027619">
    <property type="entry name" value="C-S_lyase_PatB-like"/>
</dbReference>
<organism evidence="7 8">
    <name type="scientific">Enterococcus camelliae</name>
    <dbReference type="NCBI Taxonomy" id="453959"/>
    <lineage>
        <taxon>Bacteria</taxon>
        <taxon>Bacillati</taxon>
        <taxon>Bacillota</taxon>
        <taxon>Bacilli</taxon>
        <taxon>Lactobacillales</taxon>
        <taxon>Enterococcaceae</taxon>
        <taxon>Enterococcus</taxon>
    </lineage>
</organism>
<dbReference type="RefSeq" id="WP_379978961.1">
    <property type="nucleotide sequence ID" value="NZ_JBHUMO010000004.1"/>
</dbReference>
<comment type="similarity">
    <text evidence="5">Belongs to the class-II pyridoxal-phosphate-dependent aminotransferase family. MalY/PatB cystathionine beta-lyase subfamily.</text>
</comment>
<dbReference type="InterPro" id="IPR015424">
    <property type="entry name" value="PyrdxlP-dep_Trfase"/>
</dbReference>
<dbReference type="EMBL" id="JBHUMO010000004">
    <property type="protein sequence ID" value="MFD2727992.1"/>
    <property type="molecule type" value="Genomic_DNA"/>
</dbReference>
<evidence type="ECO:0000256" key="2">
    <source>
        <dbReference type="ARBA" id="ARBA00012224"/>
    </source>
</evidence>
<dbReference type="Gene3D" id="3.40.640.10">
    <property type="entry name" value="Type I PLP-dependent aspartate aminotransferase-like (Major domain)"/>
    <property type="match status" value="1"/>
</dbReference>
<dbReference type="EC" id="4.4.1.13" evidence="2"/>
<dbReference type="PANTHER" id="PTHR43525:SF1">
    <property type="entry name" value="PROTEIN MALY"/>
    <property type="match status" value="1"/>
</dbReference>
<dbReference type="NCBIfam" id="TIGR04350">
    <property type="entry name" value="C_S_lyase_PatB"/>
    <property type="match status" value="1"/>
</dbReference>
<proteinExistence type="inferred from homology"/>
<evidence type="ECO:0000256" key="5">
    <source>
        <dbReference type="ARBA" id="ARBA00037974"/>
    </source>
</evidence>
<protein>
    <recommendedName>
        <fullName evidence="2">cysteine-S-conjugate beta-lyase</fullName>
        <ecNumber evidence="2">4.4.1.13</ecNumber>
    </recommendedName>
</protein>
<dbReference type="GO" id="GO:0047804">
    <property type="term" value="F:cysteine-S-conjugate beta-lyase activity"/>
    <property type="evidence" value="ECO:0007669"/>
    <property type="project" value="UniProtKB-EC"/>
</dbReference>
<gene>
    <name evidence="7" type="ORF">ACFSR0_00870</name>
</gene>
<dbReference type="InterPro" id="IPR004839">
    <property type="entry name" value="Aminotransferase_I/II_large"/>
</dbReference>
<keyword evidence="3" id="KW-0663">Pyridoxal phosphate</keyword>
<dbReference type="InterPro" id="IPR051798">
    <property type="entry name" value="Class-II_PLP-Dep_Aminotrans"/>
</dbReference>
<evidence type="ECO:0000259" key="6">
    <source>
        <dbReference type="Pfam" id="PF00155"/>
    </source>
</evidence>
<keyword evidence="8" id="KW-1185">Reference proteome</keyword>
<dbReference type="Pfam" id="PF00155">
    <property type="entry name" value="Aminotran_1_2"/>
    <property type="match status" value="1"/>
</dbReference>
<dbReference type="PANTHER" id="PTHR43525">
    <property type="entry name" value="PROTEIN MALY"/>
    <property type="match status" value="1"/>
</dbReference>
<name>A0ABW5TFB3_9ENTE</name>
<evidence type="ECO:0000256" key="3">
    <source>
        <dbReference type="ARBA" id="ARBA00022898"/>
    </source>
</evidence>